<dbReference type="PANTHER" id="PTHR42781">
    <property type="entry name" value="SPERMIDINE/PUTRESCINE IMPORT ATP-BINDING PROTEIN POTA"/>
    <property type="match status" value="1"/>
</dbReference>
<name>A0A1M6GYI8_9CLOT</name>
<evidence type="ECO:0000259" key="9">
    <source>
        <dbReference type="PROSITE" id="PS50893"/>
    </source>
</evidence>
<dbReference type="InterPro" id="IPR017871">
    <property type="entry name" value="ABC_transporter-like_CS"/>
</dbReference>
<proteinExistence type="predicted"/>
<sequence>MSGLRGTVHPVNNGVLIVMSYLEIKNITKSFGKFNAIKNINLQVNKGEFVCFLGPSGCGKTTLLRIICGLENADEGFIILEGKDISNIEASRRNMGIVFQNYVLFPNMTIEKNIAYGLKNKKFSKNAIKLKVDEVLELVGLMSEKNKYPNELSGGQQQRVALARAIALSPNILLLDEPLSALDAKVREYLRRELKFIQKKLGITTIMVTHDQEEALTLADKIVVMKDSEIVQVGTPEEIYKNPINQYAADFIGKANFIKKDKETFMVRPEEVEYSMECKDGYESYKIKNIEFRGPFYRITADGYINSETCEIAIDMFSAIEEKYKLKKGSDIFINTLNLKKLEE</sequence>
<keyword evidence="6" id="KW-1278">Translocase</keyword>
<dbReference type="STRING" id="1121298.SAMN05444401_2295"/>
<keyword evidence="7" id="KW-0472">Membrane</keyword>
<dbReference type="FunFam" id="3.40.50.300:FF:000425">
    <property type="entry name" value="Probable ABC transporter, ATP-binding subunit"/>
    <property type="match status" value="1"/>
</dbReference>
<evidence type="ECO:0000256" key="6">
    <source>
        <dbReference type="ARBA" id="ARBA00022967"/>
    </source>
</evidence>
<feature type="domain" description="ABC transporter" evidence="9">
    <location>
        <begin position="22"/>
        <end position="252"/>
    </location>
</feature>
<evidence type="ECO:0000313" key="11">
    <source>
        <dbReference type="Proteomes" id="UP000184080"/>
    </source>
</evidence>
<dbReference type="GO" id="GO:0005524">
    <property type="term" value="F:ATP binding"/>
    <property type="evidence" value="ECO:0007669"/>
    <property type="project" value="UniProtKB-KW"/>
</dbReference>
<accession>A0A1M6GYI8</accession>
<dbReference type="PANTHER" id="PTHR42781:SF5">
    <property type="entry name" value="PUTRESCINE TRANSPORT ATP-BINDING PROTEIN POTG"/>
    <property type="match status" value="1"/>
</dbReference>
<evidence type="ECO:0000313" key="10">
    <source>
        <dbReference type="EMBL" id="SHJ14970.1"/>
    </source>
</evidence>
<dbReference type="AlphaFoldDB" id="A0A1M6GYI8"/>
<dbReference type="Pfam" id="PF00005">
    <property type="entry name" value="ABC_tran"/>
    <property type="match status" value="1"/>
</dbReference>
<evidence type="ECO:0000256" key="7">
    <source>
        <dbReference type="ARBA" id="ARBA00023136"/>
    </source>
</evidence>
<keyword evidence="5 10" id="KW-0067">ATP-binding</keyword>
<dbReference type="PROSITE" id="PS00211">
    <property type="entry name" value="ABC_TRANSPORTER_1"/>
    <property type="match status" value="1"/>
</dbReference>
<evidence type="ECO:0000256" key="3">
    <source>
        <dbReference type="ARBA" id="ARBA00022519"/>
    </source>
</evidence>
<dbReference type="InterPro" id="IPR050093">
    <property type="entry name" value="ABC_SmlMolc_Importer"/>
</dbReference>
<evidence type="ECO:0000256" key="8">
    <source>
        <dbReference type="ARBA" id="ARBA00066388"/>
    </source>
</evidence>
<dbReference type="GO" id="GO:0015418">
    <property type="term" value="F:ABC-type quaternary ammonium compound transporting activity"/>
    <property type="evidence" value="ECO:0007669"/>
    <property type="project" value="UniProtKB-EC"/>
</dbReference>
<keyword evidence="1" id="KW-0813">Transport</keyword>
<keyword evidence="3" id="KW-0997">Cell inner membrane</keyword>
<dbReference type="InterPro" id="IPR003439">
    <property type="entry name" value="ABC_transporter-like_ATP-bd"/>
</dbReference>
<dbReference type="EMBL" id="FQZO01000003">
    <property type="protein sequence ID" value="SHJ14970.1"/>
    <property type="molecule type" value="Genomic_DNA"/>
</dbReference>
<dbReference type="SUPFAM" id="SSF52540">
    <property type="entry name" value="P-loop containing nucleoside triphosphate hydrolases"/>
    <property type="match status" value="1"/>
</dbReference>
<dbReference type="Proteomes" id="UP000184080">
    <property type="component" value="Unassembled WGS sequence"/>
</dbReference>
<organism evidence="10 11">
    <name type="scientific">Clostridium amylolyticum</name>
    <dbReference type="NCBI Taxonomy" id="1121298"/>
    <lineage>
        <taxon>Bacteria</taxon>
        <taxon>Bacillati</taxon>
        <taxon>Bacillota</taxon>
        <taxon>Clostridia</taxon>
        <taxon>Eubacteriales</taxon>
        <taxon>Clostridiaceae</taxon>
        <taxon>Clostridium</taxon>
    </lineage>
</organism>
<protein>
    <recommendedName>
        <fullName evidence="8">ABC-type quaternary amine transporter</fullName>
        <ecNumber evidence="8">7.6.2.9</ecNumber>
    </recommendedName>
</protein>
<dbReference type="SMART" id="SM00382">
    <property type="entry name" value="AAA"/>
    <property type="match status" value="1"/>
</dbReference>
<gene>
    <name evidence="10" type="ORF">SAMN05444401_2295</name>
</gene>
<dbReference type="PROSITE" id="PS50893">
    <property type="entry name" value="ABC_TRANSPORTER_2"/>
    <property type="match status" value="1"/>
</dbReference>
<dbReference type="InterPro" id="IPR003593">
    <property type="entry name" value="AAA+_ATPase"/>
</dbReference>
<evidence type="ECO:0000256" key="2">
    <source>
        <dbReference type="ARBA" id="ARBA00022475"/>
    </source>
</evidence>
<evidence type="ECO:0000256" key="1">
    <source>
        <dbReference type="ARBA" id="ARBA00022448"/>
    </source>
</evidence>
<dbReference type="InterPro" id="IPR027417">
    <property type="entry name" value="P-loop_NTPase"/>
</dbReference>
<evidence type="ECO:0000256" key="4">
    <source>
        <dbReference type="ARBA" id="ARBA00022741"/>
    </source>
</evidence>
<dbReference type="GO" id="GO:0016887">
    <property type="term" value="F:ATP hydrolysis activity"/>
    <property type="evidence" value="ECO:0007669"/>
    <property type="project" value="InterPro"/>
</dbReference>
<keyword evidence="11" id="KW-1185">Reference proteome</keyword>
<keyword evidence="4" id="KW-0547">Nucleotide-binding</keyword>
<evidence type="ECO:0000256" key="5">
    <source>
        <dbReference type="ARBA" id="ARBA00022840"/>
    </source>
</evidence>
<keyword evidence="2" id="KW-1003">Cell membrane</keyword>
<dbReference type="EC" id="7.6.2.9" evidence="8"/>
<dbReference type="Gene3D" id="3.40.50.300">
    <property type="entry name" value="P-loop containing nucleotide triphosphate hydrolases"/>
    <property type="match status" value="1"/>
</dbReference>
<reference evidence="10 11" key="1">
    <citation type="submission" date="2016-11" db="EMBL/GenBank/DDBJ databases">
        <authorList>
            <person name="Jaros S."/>
            <person name="Januszkiewicz K."/>
            <person name="Wedrychowicz H."/>
        </authorList>
    </citation>
    <scope>NUCLEOTIDE SEQUENCE [LARGE SCALE GENOMIC DNA]</scope>
    <source>
        <strain evidence="10 11">DSM 21864</strain>
    </source>
</reference>